<dbReference type="Proteomes" id="UP001570846">
    <property type="component" value="Unassembled WGS sequence"/>
</dbReference>
<evidence type="ECO:0000313" key="2">
    <source>
        <dbReference type="EMBL" id="MFA1771615.1"/>
    </source>
</evidence>
<dbReference type="EMBL" id="JBGOGF010000005">
    <property type="protein sequence ID" value="MFA1771615.1"/>
    <property type="molecule type" value="Genomic_DNA"/>
</dbReference>
<proteinExistence type="predicted"/>
<dbReference type="RefSeq" id="WP_149099925.1">
    <property type="nucleotide sequence ID" value="NZ_BMMG01000006.1"/>
</dbReference>
<reference evidence="1 3" key="2">
    <citation type="submission" date="2019-09" db="EMBL/GenBank/DDBJ databases">
        <title>A bacterium isolated from glacier soil.</title>
        <authorList>
            <person name="Liu Q."/>
        </authorList>
    </citation>
    <scope>NUCLEOTIDE SEQUENCE [LARGE SCALE GENOMIC DNA]</scope>
    <source>
        <strain evidence="1 3">MDT1-10-3</strain>
    </source>
</reference>
<sequence>MNFVNPYTEIYFSPEESRNKTAIPLHKEVIWALLKAMGGMLGMYRHRVTIKERDFNQVINL</sequence>
<comment type="caution">
    <text evidence="1">The sequence shown here is derived from an EMBL/GenBank/DDBJ whole genome shotgun (WGS) entry which is preliminary data.</text>
</comment>
<name>A0A5M8QAS4_9BACT</name>
<dbReference type="Proteomes" id="UP000323866">
    <property type="component" value="Unassembled WGS sequence"/>
</dbReference>
<protein>
    <submittedName>
        <fullName evidence="1">Uncharacterized protein</fullName>
    </submittedName>
</protein>
<gene>
    <name evidence="2" type="ORF">ACD591_09955</name>
    <name evidence="1" type="ORF">FOE74_17515</name>
</gene>
<organism evidence="1 3">
    <name type="scientific">Rufibacter glacialis</name>
    <dbReference type="NCBI Taxonomy" id="1259555"/>
    <lineage>
        <taxon>Bacteria</taxon>
        <taxon>Pseudomonadati</taxon>
        <taxon>Bacteroidota</taxon>
        <taxon>Cytophagia</taxon>
        <taxon>Cytophagales</taxon>
        <taxon>Hymenobacteraceae</taxon>
        <taxon>Rufibacter</taxon>
    </lineage>
</organism>
<evidence type="ECO:0000313" key="3">
    <source>
        <dbReference type="Proteomes" id="UP000323866"/>
    </source>
</evidence>
<dbReference type="EMBL" id="VKKZ01000023">
    <property type="protein sequence ID" value="KAA6431906.1"/>
    <property type="molecule type" value="Genomic_DNA"/>
</dbReference>
<accession>A0A5M8QAS4</accession>
<dbReference type="AlphaFoldDB" id="A0A5M8QAS4"/>
<reference evidence="1 3" key="1">
    <citation type="submission" date="2019-07" db="EMBL/GenBank/DDBJ databases">
        <authorList>
            <person name="Qu J.-H."/>
        </authorList>
    </citation>
    <scope>NUCLEOTIDE SEQUENCE [LARGE SCALE GENOMIC DNA]</scope>
    <source>
        <strain evidence="1 3">MDT1-10-3</strain>
    </source>
</reference>
<evidence type="ECO:0000313" key="4">
    <source>
        <dbReference type="Proteomes" id="UP001570846"/>
    </source>
</evidence>
<evidence type="ECO:0000313" key="1">
    <source>
        <dbReference type="EMBL" id="KAA6431906.1"/>
    </source>
</evidence>
<dbReference type="OrthoDB" id="791816at2"/>
<keyword evidence="4" id="KW-1185">Reference proteome</keyword>
<reference evidence="2 4" key="3">
    <citation type="submission" date="2024-08" db="EMBL/GenBank/DDBJ databases">
        <authorList>
            <person name="Wei W."/>
        </authorList>
    </citation>
    <scope>NUCLEOTIDE SEQUENCE [LARGE SCALE GENOMIC DNA]</scope>
    <source>
        <strain evidence="2 4">XU2</strain>
    </source>
</reference>